<name>A0A1A9I4L3_9BACT</name>
<dbReference type="Proteomes" id="UP000077667">
    <property type="component" value="Chromosome"/>
</dbReference>
<dbReference type="STRING" id="1176587.A8C56_17305"/>
<sequence>MDKKTEYLKPGFLSFKAAFYKKTSLLFLQAVMPVYYLQRAYRLFSATATLRQVGCPSLSVSVRAFDFTAEHG</sequence>
<dbReference type="AlphaFoldDB" id="A0A1A9I4L3"/>
<gene>
    <name evidence="1" type="ORF">A8C56_17305</name>
</gene>
<organism evidence="1 2">
    <name type="scientific">Niabella ginsenosidivorans</name>
    <dbReference type="NCBI Taxonomy" id="1176587"/>
    <lineage>
        <taxon>Bacteria</taxon>
        <taxon>Pseudomonadati</taxon>
        <taxon>Bacteroidota</taxon>
        <taxon>Chitinophagia</taxon>
        <taxon>Chitinophagales</taxon>
        <taxon>Chitinophagaceae</taxon>
        <taxon>Niabella</taxon>
    </lineage>
</organism>
<protein>
    <submittedName>
        <fullName evidence="1">Uncharacterized protein</fullName>
    </submittedName>
</protein>
<evidence type="ECO:0000313" key="2">
    <source>
        <dbReference type="Proteomes" id="UP000077667"/>
    </source>
</evidence>
<reference evidence="1 2" key="1">
    <citation type="submission" date="2016-05" db="EMBL/GenBank/DDBJ databases">
        <title>Niabella ginsenosidivorans BS26 whole genome sequencing.</title>
        <authorList>
            <person name="Im W.T."/>
            <person name="Siddiqi M.Z."/>
        </authorList>
    </citation>
    <scope>NUCLEOTIDE SEQUENCE [LARGE SCALE GENOMIC DNA]</scope>
    <source>
        <strain evidence="1 2">BS26</strain>
    </source>
</reference>
<keyword evidence="2" id="KW-1185">Reference proteome</keyword>
<proteinExistence type="predicted"/>
<evidence type="ECO:0000313" key="1">
    <source>
        <dbReference type="EMBL" id="ANH82493.1"/>
    </source>
</evidence>
<dbReference type="KEGG" id="nia:A8C56_17305"/>
<accession>A0A1A9I4L3</accession>
<dbReference type="EMBL" id="CP015772">
    <property type="protein sequence ID" value="ANH82493.1"/>
    <property type="molecule type" value="Genomic_DNA"/>
</dbReference>